<keyword evidence="2" id="KW-1185">Reference proteome</keyword>
<protein>
    <submittedName>
        <fullName evidence="1">Uncharacterized protein</fullName>
    </submittedName>
</protein>
<dbReference type="Proteomes" id="UP000198853">
    <property type="component" value="Unassembled WGS sequence"/>
</dbReference>
<evidence type="ECO:0000313" key="1">
    <source>
        <dbReference type="EMBL" id="SDJ01634.1"/>
    </source>
</evidence>
<dbReference type="EMBL" id="FNEN01000011">
    <property type="protein sequence ID" value="SDJ01634.1"/>
    <property type="molecule type" value="Genomic_DNA"/>
</dbReference>
<accession>A0A1G8QA15</accession>
<gene>
    <name evidence="1" type="ORF">SAMN04488123_11138</name>
</gene>
<sequence>MHSLKMNFTFNYIFILDLYELIVNAVKLKAKEVNAMNGDDIEKRVIEQYQQDENMMILVFAQWCVNHDLNPHHLYKRAYPNQPMNAELEKTLELTVSKEEAGDIEDATVLDVLSLFGNNDLAMVVNAEMEKKNSIDK</sequence>
<name>A0A1G8QA15_9BACI</name>
<reference evidence="1 2" key="1">
    <citation type="submission" date="2016-10" db="EMBL/GenBank/DDBJ databases">
        <authorList>
            <person name="de Groot N.N."/>
        </authorList>
    </citation>
    <scope>NUCLEOTIDE SEQUENCE [LARGE SCALE GENOMIC DNA]</scope>
    <source>
        <strain evidence="1 2">DSM 21771</strain>
    </source>
</reference>
<evidence type="ECO:0000313" key="2">
    <source>
        <dbReference type="Proteomes" id="UP000198853"/>
    </source>
</evidence>
<dbReference type="AlphaFoldDB" id="A0A1G8QA15"/>
<proteinExistence type="predicted"/>
<organism evidence="1 2">
    <name type="scientific">Natribacillus halophilus</name>
    <dbReference type="NCBI Taxonomy" id="549003"/>
    <lineage>
        <taxon>Bacteria</taxon>
        <taxon>Bacillati</taxon>
        <taxon>Bacillota</taxon>
        <taxon>Bacilli</taxon>
        <taxon>Bacillales</taxon>
        <taxon>Bacillaceae</taxon>
        <taxon>Natribacillus</taxon>
    </lineage>
</organism>